<gene>
    <name evidence="3" type="ORF">RV00_GL002917</name>
</gene>
<dbReference type="OrthoDB" id="9794508at2"/>
<dbReference type="InterPro" id="IPR014284">
    <property type="entry name" value="RNA_pol_sigma-70_dom"/>
</dbReference>
<protein>
    <submittedName>
        <fullName evidence="3">RNA polymerase subunit sigma-70</fullName>
    </submittedName>
</protein>
<dbReference type="AlphaFoldDB" id="A0A1L8STU9"/>
<evidence type="ECO:0000313" key="4">
    <source>
        <dbReference type="Proteomes" id="UP000183700"/>
    </source>
</evidence>
<dbReference type="Proteomes" id="UP000183700">
    <property type="component" value="Unassembled WGS sequence"/>
</dbReference>
<dbReference type="Gene3D" id="1.10.10.10">
    <property type="entry name" value="Winged helix-like DNA-binding domain superfamily/Winged helix DNA-binding domain"/>
    <property type="match status" value="1"/>
</dbReference>
<feature type="region of interest" description="Disordered" evidence="1">
    <location>
        <begin position="1"/>
        <end position="20"/>
    </location>
</feature>
<feature type="compositionally biased region" description="Basic and acidic residues" evidence="1">
    <location>
        <begin position="1"/>
        <end position="17"/>
    </location>
</feature>
<dbReference type="STRING" id="319970.RV00_GL002917"/>
<dbReference type="NCBIfam" id="TIGR02937">
    <property type="entry name" value="sigma70-ECF"/>
    <property type="match status" value="1"/>
</dbReference>
<proteinExistence type="predicted"/>
<dbReference type="GO" id="GO:0016987">
    <property type="term" value="F:sigma factor activity"/>
    <property type="evidence" value="ECO:0007669"/>
    <property type="project" value="InterPro"/>
</dbReference>
<evidence type="ECO:0000313" key="3">
    <source>
        <dbReference type="EMBL" id="OJG35363.1"/>
    </source>
</evidence>
<evidence type="ECO:0000256" key="1">
    <source>
        <dbReference type="SAM" id="MobiDB-lite"/>
    </source>
</evidence>
<organism evidence="3 4">
    <name type="scientific">Enterococcus devriesei</name>
    <dbReference type="NCBI Taxonomy" id="319970"/>
    <lineage>
        <taxon>Bacteria</taxon>
        <taxon>Bacillati</taxon>
        <taxon>Bacillota</taxon>
        <taxon>Bacilli</taxon>
        <taxon>Lactobacillales</taxon>
        <taxon>Enterococcaceae</taxon>
        <taxon>Enterococcus</taxon>
    </lineage>
</organism>
<dbReference type="CDD" id="cd06171">
    <property type="entry name" value="Sigma70_r4"/>
    <property type="match status" value="1"/>
</dbReference>
<dbReference type="GO" id="GO:0003677">
    <property type="term" value="F:DNA binding"/>
    <property type="evidence" value="ECO:0007669"/>
    <property type="project" value="InterPro"/>
</dbReference>
<comment type="caution">
    <text evidence="3">The sequence shown here is derived from an EMBL/GenBank/DDBJ whole genome shotgun (WGS) entry which is preliminary data.</text>
</comment>
<dbReference type="EMBL" id="JXKM01000007">
    <property type="protein sequence ID" value="OJG35363.1"/>
    <property type="molecule type" value="Genomic_DNA"/>
</dbReference>
<dbReference type="SUPFAM" id="SSF88659">
    <property type="entry name" value="Sigma3 and sigma4 domains of RNA polymerase sigma factors"/>
    <property type="match status" value="1"/>
</dbReference>
<reference evidence="3 4" key="1">
    <citation type="submission" date="2014-12" db="EMBL/GenBank/DDBJ databases">
        <title>Draft genome sequences of 29 type strains of Enterococci.</title>
        <authorList>
            <person name="Zhong Z."/>
            <person name="Sun Z."/>
            <person name="Liu W."/>
            <person name="Zhang W."/>
            <person name="Zhang H."/>
        </authorList>
    </citation>
    <scope>NUCLEOTIDE SEQUENCE [LARGE SCALE GENOMIC DNA]</scope>
    <source>
        <strain evidence="3 4">DSM 22802</strain>
    </source>
</reference>
<sequence>MKGDKEVHATPFHDRKGVKNMKPSSFQETIENQFDYICKQAIEDERKDYFKHLSRLSKKEVSFSEIDNYLVTSFSTVDTYVTDFQLFTLYGLRINVESDLLSEALRHLPENKRNIILLHYFMDMSDVEIAELLNVNRSTVYRHRISGLAMIKEFMKECKE</sequence>
<dbReference type="InterPro" id="IPR036388">
    <property type="entry name" value="WH-like_DNA-bd_sf"/>
</dbReference>
<evidence type="ECO:0000259" key="2">
    <source>
        <dbReference type="Pfam" id="PF08281"/>
    </source>
</evidence>
<name>A0A1L8STU9_9ENTE</name>
<dbReference type="Pfam" id="PF08281">
    <property type="entry name" value="Sigma70_r4_2"/>
    <property type="match status" value="1"/>
</dbReference>
<dbReference type="InterPro" id="IPR013324">
    <property type="entry name" value="RNA_pol_sigma_r3/r4-like"/>
</dbReference>
<keyword evidence="4" id="KW-1185">Reference proteome</keyword>
<accession>A0A1L8STU9</accession>
<feature type="domain" description="RNA polymerase sigma factor 70 region 4 type 2" evidence="2">
    <location>
        <begin position="100"/>
        <end position="143"/>
    </location>
</feature>
<dbReference type="GO" id="GO:0006352">
    <property type="term" value="P:DNA-templated transcription initiation"/>
    <property type="evidence" value="ECO:0007669"/>
    <property type="project" value="InterPro"/>
</dbReference>
<dbReference type="InterPro" id="IPR013249">
    <property type="entry name" value="RNA_pol_sigma70_r4_t2"/>
</dbReference>